<dbReference type="Gene3D" id="1.10.1060.10">
    <property type="entry name" value="Alpha-helical ferredoxin"/>
    <property type="match status" value="1"/>
</dbReference>
<dbReference type="PANTHER" id="PTHR43255">
    <property type="entry name" value="IRON-SULFUR-BINDING OXIDOREDUCTASE FADF-RELATED-RELATED"/>
    <property type="match status" value="1"/>
</dbReference>
<dbReference type="Gene3D" id="1.20.950.20">
    <property type="entry name" value="Transmembrane di-heme cytochromes, Chain C"/>
    <property type="match status" value="1"/>
</dbReference>
<dbReference type="Pfam" id="PF02754">
    <property type="entry name" value="CCG"/>
    <property type="match status" value="2"/>
</dbReference>
<keyword evidence="6" id="KW-0472">Membrane</keyword>
<feature type="transmembrane region" description="Helical" evidence="6">
    <location>
        <begin position="146"/>
        <end position="169"/>
    </location>
</feature>
<sequence>MSILLWINLIAFLLVTAYAVALFVHLIRSRIAYIRMGRKEEFDGKWKDRLDRIWVNVFGQKKLLKDKKSGIIHVMFFYGFILVQFGAIDFIIKGLSPGAHLPLGPLYPGFTFFQEIVTLVILIAVVWAFYRRYIEKLVRLKRNFKAGLVLIFIGGLMISVLLGNAMGIIWHDHELTWTEPIASSLAFIFGFMNETAAIVVFYVSWWVHLLILLTFLVYVPQSKHAHLIAGPANTFFSRVGPPAKLEKIDFEDESKESFGVGKIEDFKQSQLIDLYACVECGRCTNMCPATGTGKMLSPMDLILRLRDHLTDKGAAVTSQTPWVPAFAFAETQGNQLAMASAGQGSKEAAAAAAYNPSLIGEVITEEEIWACTTCRNCEDQCPVMNEHVDKIIDLRRYLVLTEGKLDADAQRAMTNIERQGNPWGLNRKERENWREAREDVVIPTVKELQKQEEEFEYLFWVGSMGSFDNRSQKIALSFAKLMNEAGVKFAILGNKEKNSGDTPRRLGNEFLFQELATKNIDEFEKIGVKKIVTIDPHAYNIFKNEYPDFGLNAEVYHHTELLAKLVKEGRLKPVHEVKETITFHDSCYLGRYNDVYDAPRDLLKAIPGVKLVEMARKRETGMCCGAGGGLMWMEEDTGTRINVARTEQALAVNPTVISSGCPYCLTMLSDGTKAKEVEETVSTYDVAELLEKSVIGDVKKEIA</sequence>
<dbReference type="RefSeq" id="WP_211561630.1">
    <property type="nucleotide sequence ID" value="NZ_JAGVRK010000001.1"/>
</dbReference>
<evidence type="ECO:0000313" key="8">
    <source>
        <dbReference type="EMBL" id="MBS2970894.1"/>
    </source>
</evidence>
<dbReference type="InterPro" id="IPR017896">
    <property type="entry name" value="4Fe4S_Fe-S-bd"/>
</dbReference>
<evidence type="ECO:0000256" key="3">
    <source>
        <dbReference type="ARBA" id="ARBA00023002"/>
    </source>
</evidence>
<evidence type="ECO:0000256" key="1">
    <source>
        <dbReference type="ARBA" id="ARBA00022485"/>
    </source>
</evidence>
<evidence type="ECO:0000256" key="6">
    <source>
        <dbReference type="SAM" id="Phobius"/>
    </source>
</evidence>
<keyword evidence="3" id="KW-0560">Oxidoreductase</keyword>
<keyword evidence="1" id="KW-0004">4Fe-4S</keyword>
<feature type="transmembrane region" description="Helical" evidence="6">
    <location>
        <begin position="112"/>
        <end position="134"/>
    </location>
</feature>
<dbReference type="SUPFAM" id="SSF103501">
    <property type="entry name" value="Respiratory nitrate reductase 1 gamma chain"/>
    <property type="match status" value="1"/>
</dbReference>
<dbReference type="InterPro" id="IPR009051">
    <property type="entry name" value="Helical_ferredxn"/>
</dbReference>
<keyword evidence="6" id="KW-1133">Transmembrane helix</keyword>
<dbReference type="Proteomes" id="UP000682403">
    <property type="component" value="Unassembled WGS sequence"/>
</dbReference>
<keyword evidence="4" id="KW-0408">Iron</keyword>
<dbReference type="PROSITE" id="PS00198">
    <property type="entry name" value="4FE4S_FER_1"/>
    <property type="match status" value="1"/>
</dbReference>
<dbReference type="InterPro" id="IPR004017">
    <property type="entry name" value="Cys_rich_dom"/>
</dbReference>
<reference evidence="8 9" key="1">
    <citation type="submission" date="2021-04" db="EMBL/GenBank/DDBJ databases">
        <title>Metabacillus sp. strain KIGAM252 whole genome sequence.</title>
        <authorList>
            <person name="Seo M.-J."/>
            <person name="Cho E.-S."/>
            <person name="Hwang C.Y."/>
            <person name="Yoon D.J."/>
        </authorList>
    </citation>
    <scope>NUCLEOTIDE SEQUENCE [LARGE SCALE GENOMIC DNA]</scope>
    <source>
        <strain evidence="8 9">KIGAM252</strain>
    </source>
</reference>
<gene>
    <name evidence="8" type="ORF">J9317_19305</name>
</gene>
<name>A0ABS5LKK9_9BACI</name>
<feature type="transmembrane region" description="Helical" evidence="6">
    <location>
        <begin position="6"/>
        <end position="27"/>
    </location>
</feature>
<feature type="domain" description="4Fe-4S ferredoxin-type" evidence="7">
    <location>
        <begin position="360"/>
        <end position="391"/>
    </location>
</feature>
<dbReference type="SUPFAM" id="SSF46548">
    <property type="entry name" value="alpha-helical ferredoxin"/>
    <property type="match status" value="1"/>
</dbReference>
<feature type="transmembrane region" description="Helical" evidence="6">
    <location>
        <begin position="175"/>
        <end position="192"/>
    </location>
</feature>
<keyword evidence="2" id="KW-0479">Metal-binding</keyword>
<evidence type="ECO:0000259" key="7">
    <source>
        <dbReference type="PROSITE" id="PS51379"/>
    </source>
</evidence>
<organism evidence="8 9">
    <name type="scientific">Metabacillus flavus</name>
    <dbReference type="NCBI Taxonomy" id="2823519"/>
    <lineage>
        <taxon>Bacteria</taxon>
        <taxon>Bacillati</taxon>
        <taxon>Bacillota</taxon>
        <taxon>Bacilli</taxon>
        <taxon>Bacillales</taxon>
        <taxon>Bacillaceae</taxon>
        <taxon>Metabacillus</taxon>
    </lineage>
</organism>
<dbReference type="PROSITE" id="PS51379">
    <property type="entry name" value="4FE4S_FER_2"/>
    <property type="match status" value="2"/>
</dbReference>
<dbReference type="PANTHER" id="PTHR43255:SF1">
    <property type="entry name" value="IRON-SULFUR-BINDING OXIDOREDUCTASE FADF-RELATED"/>
    <property type="match status" value="1"/>
</dbReference>
<feature type="transmembrane region" description="Helical" evidence="6">
    <location>
        <begin position="71"/>
        <end position="92"/>
    </location>
</feature>
<dbReference type="InterPro" id="IPR017900">
    <property type="entry name" value="4Fe4S_Fe_S_CS"/>
</dbReference>
<feature type="transmembrane region" description="Helical" evidence="6">
    <location>
        <begin position="199"/>
        <end position="219"/>
    </location>
</feature>
<evidence type="ECO:0000256" key="2">
    <source>
        <dbReference type="ARBA" id="ARBA00022723"/>
    </source>
</evidence>
<dbReference type="InterPro" id="IPR036197">
    <property type="entry name" value="NarG-like_sf"/>
</dbReference>
<proteinExistence type="predicted"/>
<keyword evidence="5" id="KW-0411">Iron-sulfur</keyword>
<keyword evidence="6" id="KW-0812">Transmembrane</keyword>
<dbReference type="EMBL" id="JAGVRK010000001">
    <property type="protein sequence ID" value="MBS2970894.1"/>
    <property type="molecule type" value="Genomic_DNA"/>
</dbReference>
<evidence type="ECO:0000313" key="9">
    <source>
        <dbReference type="Proteomes" id="UP000682403"/>
    </source>
</evidence>
<protein>
    <submittedName>
        <fullName evidence="8">4Fe-4S dicluster domain-containing protein</fullName>
    </submittedName>
</protein>
<evidence type="ECO:0000256" key="5">
    <source>
        <dbReference type="ARBA" id="ARBA00023014"/>
    </source>
</evidence>
<dbReference type="InterPro" id="IPR051460">
    <property type="entry name" value="HdrC_iron-sulfur_subunit"/>
</dbReference>
<evidence type="ECO:0000256" key="4">
    <source>
        <dbReference type="ARBA" id="ARBA00023004"/>
    </source>
</evidence>
<comment type="caution">
    <text evidence="8">The sequence shown here is derived from an EMBL/GenBank/DDBJ whole genome shotgun (WGS) entry which is preliminary data.</text>
</comment>
<dbReference type="Pfam" id="PF13183">
    <property type="entry name" value="Fer4_8"/>
    <property type="match status" value="1"/>
</dbReference>
<keyword evidence="9" id="KW-1185">Reference proteome</keyword>
<feature type="domain" description="4Fe-4S ferredoxin-type" evidence="7">
    <location>
        <begin position="268"/>
        <end position="298"/>
    </location>
</feature>
<accession>A0ABS5LKK9</accession>